<feature type="domain" description="CDC20/Fizzy WD40" evidence="9">
    <location>
        <begin position="277"/>
        <end position="577"/>
    </location>
</feature>
<comment type="similarity">
    <text evidence="1">Belongs to the WD repeat CDC20/Fizzy family.</text>
</comment>
<keyword evidence="6" id="KW-0131">Cell cycle</keyword>
<dbReference type="PROSITE" id="PS50082">
    <property type="entry name" value="WD_REPEATS_2"/>
    <property type="match status" value="2"/>
</dbReference>
<feature type="compositionally biased region" description="Polar residues" evidence="8">
    <location>
        <begin position="126"/>
        <end position="141"/>
    </location>
</feature>
<keyword evidence="11" id="KW-1185">Reference proteome</keyword>
<evidence type="ECO:0000313" key="11">
    <source>
        <dbReference type="Proteomes" id="UP000765509"/>
    </source>
</evidence>
<keyword evidence="2 7" id="KW-0853">WD repeat</keyword>
<keyword evidence="4" id="KW-0677">Repeat</keyword>
<dbReference type="SUPFAM" id="SSF50978">
    <property type="entry name" value="WD40 repeat-like"/>
    <property type="match status" value="1"/>
</dbReference>
<dbReference type="GO" id="GO:0010997">
    <property type="term" value="F:anaphase-promoting complex binding"/>
    <property type="evidence" value="ECO:0007669"/>
    <property type="project" value="InterPro"/>
</dbReference>
<evidence type="ECO:0000256" key="1">
    <source>
        <dbReference type="ARBA" id="ARBA00006445"/>
    </source>
</evidence>
<dbReference type="InterPro" id="IPR019775">
    <property type="entry name" value="WD40_repeat_CS"/>
</dbReference>
<dbReference type="PROSITE" id="PS50294">
    <property type="entry name" value="WD_REPEATS_REGION"/>
    <property type="match status" value="1"/>
</dbReference>
<dbReference type="InterPro" id="IPR001680">
    <property type="entry name" value="WD40_rpt"/>
</dbReference>
<dbReference type="GO" id="GO:1905786">
    <property type="term" value="P:positive regulation of anaphase-promoting complex-dependent catabolic process"/>
    <property type="evidence" value="ECO:0007669"/>
    <property type="project" value="TreeGrafter"/>
</dbReference>
<dbReference type="InterPro" id="IPR036322">
    <property type="entry name" value="WD40_repeat_dom_sf"/>
</dbReference>
<evidence type="ECO:0000256" key="7">
    <source>
        <dbReference type="PROSITE-ProRule" id="PRU00221"/>
    </source>
</evidence>
<feature type="region of interest" description="Disordered" evidence="8">
    <location>
        <begin position="97"/>
        <end position="141"/>
    </location>
</feature>
<feature type="compositionally biased region" description="Low complexity" evidence="8">
    <location>
        <begin position="111"/>
        <end position="125"/>
    </location>
</feature>
<dbReference type="InterPro" id="IPR015943">
    <property type="entry name" value="WD40/YVTN_repeat-like_dom_sf"/>
</dbReference>
<evidence type="ECO:0000256" key="6">
    <source>
        <dbReference type="ARBA" id="ARBA00023306"/>
    </source>
</evidence>
<feature type="repeat" description="WD" evidence="7">
    <location>
        <begin position="405"/>
        <end position="455"/>
    </location>
</feature>
<dbReference type="Pfam" id="PF24807">
    <property type="entry name" value="WD40_CDC20-Fz"/>
    <property type="match status" value="1"/>
</dbReference>
<name>A0A9Q3GZ24_9BASI</name>
<keyword evidence="3" id="KW-0132">Cell division</keyword>
<dbReference type="GO" id="GO:0051301">
    <property type="term" value="P:cell division"/>
    <property type="evidence" value="ECO:0007669"/>
    <property type="project" value="UniProtKB-KW"/>
</dbReference>
<dbReference type="GO" id="GO:0005680">
    <property type="term" value="C:anaphase-promoting complex"/>
    <property type="evidence" value="ECO:0007669"/>
    <property type="project" value="TreeGrafter"/>
</dbReference>
<dbReference type="InterPro" id="IPR033010">
    <property type="entry name" value="Cdc20/Fizzy"/>
</dbReference>
<dbReference type="OrthoDB" id="10263272at2759"/>
<accession>A0A9Q3GZ24</accession>
<keyword evidence="5" id="KW-0498">Mitosis</keyword>
<dbReference type="InterPro" id="IPR056150">
    <property type="entry name" value="WD40_CDC20-Fz"/>
</dbReference>
<dbReference type="SMART" id="SM00320">
    <property type="entry name" value="WD40"/>
    <property type="match status" value="6"/>
</dbReference>
<dbReference type="GO" id="GO:0031145">
    <property type="term" value="P:anaphase-promoting complex-dependent catabolic process"/>
    <property type="evidence" value="ECO:0007669"/>
    <property type="project" value="TreeGrafter"/>
</dbReference>
<organism evidence="10 11">
    <name type="scientific">Austropuccinia psidii MF-1</name>
    <dbReference type="NCBI Taxonomy" id="1389203"/>
    <lineage>
        <taxon>Eukaryota</taxon>
        <taxon>Fungi</taxon>
        <taxon>Dikarya</taxon>
        <taxon>Basidiomycota</taxon>
        <taxon>Pucciniomycotina</taxon>
        <taxon>Pucciniomycetes</taxon>
        <taxon>Pucciniales</taxon>
        <taxon>Sphaerophragmiaceae</taxon>
        <taxon>Austropuccinia</taxon>
    </lineage>
</organism>
<feature type="repeat" description="WD" evidence="7">
    <location>
        <begin position="546"/>
        <end position="587"/>
    </location>
</feature>
<dbReference type="AlphaFoldDB" id="A0A9Q3GZ24"/>
<feature type="region of interest" description="Disordered" evidence="8">
    <location>
        <begin position="236"/>
        <end position="265"/>
    </location>
</feature>
<comment type="caution">
    <text evidence="10">The sequence shown here is derived from an EMBL/GenBank/DDBJ whole genome shotgun (WGS) entry which is preliminary data.</text>
</comment>
<dbReference type="EMBL" id="AVOT02007346">
    <property type="protein sequence ID" value="MBW0483700.1"/>
    <property type="molecule type" value="Genomic_DNA"/>
</dbReference>
<proteinExistence type="inferred from homology"/>
<feature type="compositionally biased region" description="Basic and acidic residues" evidence="8">
    <location>
        <begin position="240"/>
        <end position="254"/>
    </location>
</feature>
<dbReference type="GO" id="GO:1990757">
    <property type="term" value="F:ubiquitin ligase activator activity"/>
    <property type="evidence" value="ECO:0007669"/>
    <property type="project" value="TreeGrafter"/>
</dbReference>
<evidence type="ECO:0000259" key="9">
    <source>
        <dbReference type="Pfam" id="PF24807"/>
    </source>
</evidence>
<sequence length="734" mass="80961">MHFEDVHCAESFPKFPDLSRGAHHAVDRLASKNFAPPSSKLFQSPSSSKPFVILFATLGSLGSQYFGSSFTMAPSPTKRHTISNGVNPLLSNFSMMSLDQLGPPGSRSKHSSNVSPSKVSKNSASLRPQKSQLGLGQTSSSVHKILARPMNRDEVLGRDLVRKDWGSSPTKKTHLRKAASVDRYITRDIDSCPLDAHLRENVNNHSGESSHATELSSALGIDLNRRILSFTAEVPSSSRASREREDPIAKERVKASALGSASTHHRRQVPTIPERVLDAPGLIDDYYLNLTDWSVDNILAIALGECIYLWNAQTGNVSLLCSLDENSYYASVKFSNDGNYLALGTSEGAVHIYDVAEARLLRKMLGRECRVPTLSWSGTILSAGGLDGSIWNHDVQAARHKSSEMIGHRAEVCGLAWKPEADDGLSTSSQGLLASGANDNIVNVWDARNVDEPRMSKNNHRAAVKAIAWCPWQSNLLATGGGTSDKMVHFWNVNTSSRLQSLETRSQVTSIVFNPYSREFLTTHGLPDMHFSIYTFPNFQVVADIPKAHDTRILHSALSPDGCIVVTASSDENLKFWRVFENKRAKVGSSGVFGKAYPLGSKDQNQQQFKSGYELLDGHWNLCGFSSLNEFLGVVNAVLENSSNRDSRRNVKKVLWGPMQIIWLGVVGVSSTHHHFGYYLPKDLVLLSLFSIYCTRVSSSQNDIGSKNIRLDDHSRFTPKILKRTQPSCSRLRL</sequence>
<protein>
    <recommendedName>
        <fullName evidence="9">CDC20/Fizzy WD40 domain-containing protein</fullName>
    </recommendedName>
</protein>
<dbReference type="Proteomes" id="UP000765509">
    <property type="component" value="Unassembled WGS sequence"/>
</dbReference>
<evidence type="ECO:0000256" key="2">
    <source>
        <dbReference type="ARBA" id="ARBA00022574"/>
    </source>
</evidence>
<dbReference type="PROSITE" id="PS00678">
    <property type="entry name" value="WD_REPEATS_1"/>
    <property type="match status" value="1"/>
</dbReference>
<gene>
    <name evidence="10" type="ORF">O181_023415</name>
</gene>
<dbReference type="PANTHER" id="PTHR19918">
    <property type="entry name" value="CELL DIVISION CYCLE 20 CDC20 FIZZY -RELATED"/>
    <property type="match status" value="1"/>
</dbReference>
<evidence type="ECO:0000313" key="10">
    <source>
        <dbReference type="EMBL" id="MBW0483700.1"/>
    </source>
</evidence>
<evidence type="ECO:0000256" key="3">
    <source>
        <dbReference type="ARBA" id="ARBA00022618"/>
    </source>
</evidence>
<evidence type="ECO:0000256" key="4">
    <source>
        <dbReference type="ARBA" id="ARBA00022737"/>
    </source>
</evidence>
<evidence type="ECO:0000256" key="8">
    <source>
        <dbReference type="SAM" id="MobiDB-lite"/>
    </source>
</evidence>
<reference evidence="10" key="1">
    <citation type="submission" date="2021-03" db="EMBL/GenBank/DDBJ databases">
        <title>Draft genome sequence of rust myrtle Austropuccinia psidii MF-1, a brazilian biotype.</title>
        <authorList>
            <person name="Quecine M.C."/>
            <person name="Pachon D.M.R."/>
            <person name="Bonatelli M.L."/>
            <person name="Correr F.H."/>
            <person name="Franceschini L.M."/>
            <person name="Leite T.F."/>
            <person name="Margarido G.R.A."/>
            <person name="Almeida C.A."/>
            <person name="Ferrarezi J.A."/>
            <person name="Labate C.A."/>
        </authorList>
    </citation>
    <scope>NUCLEOTIDE SEQUENCE</scope>
    <source>
        <strain evidence="10">MF-1</strain>
    </source>
</reference>
<dbReference type="Gene3D" id="2.130.10.10">
    <property type="entry name" value="YVTN repeat-like/Quinoprotein amine dehydrogenase"/>
    <property type="match status" value="1"/>
</dbReference>
<evidence type="ECO:0000256" key="5">
    <source>
        <dbReference type="ARBA" id="ARBA00022776"/>
    </source>
</evidence>
<dbReference type="PANTHER" id="PTHR19918:SF8">
    <property type="entry name" value="FI02843P"/>
    <property type="match status" value="1"/>
</dbReference>